<reference evidence="9 10" key="1">
    <citation type="submission" date="2020-04" db="EMBL/GenBank/DDBJ databases">
        <authorList>
            <person name="Klaysubun C."/>
            <person name="Duangmal K."/>
            <person name="Lipun K."/>
        </authorList>
    </citation>
    <scope>NUCLEOTIDE SEQUENCE [LARGE SCALE GENOMIC DNA]</scope>
    <source>
        <strain evidence="9 10">JCM 11839</strain>
    </source>
</reference>
<dbReference type="PANTHER" id="PTHR30518">
    <property type="entry name" value="ENDOLYTIC MUREIN TRANSGLYCOSYLASE"/>
    <property type="match status" value="1"/>
</dbReference>
<evidence type="ECO:0000313" key="9">
    <source>
        <dbReference type="EMBL" id="NMH80494.1"/>
    </source>
</evidence>
<keyword evidence="5 7" id="KW-0456">Lyase</keyword>
<feature type="region of interest" description="Disordered" evidence="8">
    <location>
        <begin position="1"/>
        <end position="21"/>
    </location>
</feature>
<accession>A0ABX1RLZ5</accession>
<dbReference type="PANTHER" id="PTHR30518:SF2">
    <property type="entry name" value="ENDOLYTIC MUREIN TRANSGLYCOSYLASE"/>
    <property type="match status" value="1"/>
</dbReference>
<organism evidence="9 10">
    <name type="scientific">Pseudonocardia xinjiangensis</name>
    <dbReference type="NCBI Taxonomy" id="75289"/>
    <lineage>
        <taxon>Bacteria</taxon>
        <taxon>Bacillati</taxon>
        <taxon>Actinomycetota</taxon>
        <taxon>Actinomycetes</taxon>
        <taxon>Pseudonocardiales</taxon>
        <taxon>Pseudonocardiaceae</taxon>
        <taxon>Pseudonocardia</taxon>
    </lineage>
</organism>
<comment type="caution">
    <text evidence="9">The sequence shown here is derived from an EMBL/GenBank/DDBJ whole genome shotgun (WGS) entry which is preliminary data.</text>
</comment>
<sequence>MYPSRQEQLASRRAGQRSRTQKRRRRNLVVLLAALLLLGAVAGGGYYVFSSLFSTPDFEGSGTGDVIVQVHDGDSTTQIGGTLAQRGVVAGVQAFTEAAAQDDRIRSVQPGYYQLRSRMSGESAVELLLDPKARVGQLEIRGGVQLDDTRAPDGTVAPGVLTLISKATCFTQDGAQQCVSVDALRAAMTGTDPAALGVPAWALEEVAKAEPARRLEGLLMPGRYNVEPGTSAVDVLRGLLTTSDARLEASGLVAGAQSIGSNPYTVLTIASLVEKEAITPDMPKVARVIYNRLGAGQRLELDSMVNYPLDLQALRTTADDRARPGPYNSYVVAGLPPTPISAPGIDAIKAALTPAPGPWFFFVRCQTNGSSCFAATFAEHSANVAEARRNGAF</sequence>
<dbReference type="EC" id="4.2.2.29" evidence="7"/>
<keyword evidence="6 7" id="KW-0961">Cell wall biogenesis/degradation</keyword>
<evidence type="ECO:0000256" key="5">
    <source>
        <dbReference type="ARBA" id="ARBA00023239"/>
    </source>
</evidence>
<proteinExistence type="inferred from homology"/>
<name>A0ABX1RLZ5_9PSEU</name>
<dbReference type="Pfam" id="PF02618">
    <property type="entry name" value="YceG"/>
    <property type="match status" value="1"/>
</dbReference>
<evidence type="ECO:0000313" key="10">
    <source>
        <dbReference type="Proteomes" id="UP001296706"/>
    </source>
</evidence>
<dbReference type="Gene3D" id="3.30.1490.480">
    <property type="entry name" value="Endolytic murein transglycosylase"/>
    <property type="match status" value="1"/>
</dbReference>
<evidence type="ECO:0000256" key="7">
    <source>
        <dbReference type="HAMAP-Rule" id="MF_02065"/>
    </source>
</evidence>
<protein>
    <recommendedName>
        <fullName evidence="7">Endolytic murein transglycosylase</fullName>
        <ecNumber evidence="7">4.2.2.29</ecNumber>
    </recommendedName>
    <alternativeName>
        <fullName evidence="7">Peptidoglycan lytic transglycosylase</fullName>
    </alternativeName>
    <alternativeName>
        <fullName evidence="7">Peptidoglycan polymerization terminase</fullName>
    </alternativeName>
</protein>
<comment type="catalytic activity">
    <reaction evidence="7">
        <text>a peptidoglycan chain = a peptidoglycan chain with N-acetyl-1,6-anhydromuramyl-[peptide] at the reducing end + a peptidoglycan chain with N-acetylglucosamine at the non-reducing end.</text>
        <dbReference type="EC" id="4.2.2.29"/>
    </reaction>
</comment>
<dbReference type="EMBL" id="JAAXKY010000103">
    <property type="protein sequence ID" value="NMH80494.1"/>
    <property type="molecule type" value="Genomic_DNA"/>
</dbReference>
<keyword evidence="3 7" id="KW-1133">Transmembrane helix</keyword>
<dbReference type="NCBIfam" id="TIGR00247">
    <property type="entry name" value="endolytic transglycosylase MltG"/>
    <property type="match status" value="1"/>
</dbReference>
<keyword evidence="4 7" id="KW-0472">Membrane</keyword>
<evidence type="ECO:0000256" key="6">
    <source>
        <dbReference type="ARBA" id="ARBA00023316"/>
    </source>
</evidence>
<evidence type="ECO:0000256" key="3">
    <source>
        <dbReference type="ARBA" id="ARBA00022989"/>
    </source>
</evidence>
<feature type="site" description="Important for catalytic activity" evidence="7">
    <location>
        <position position="276"/>
    </location>
</feature>
<keyword evidence="1 7" id="KW-1003">Cell membrane</keyword>
<evidence type="ECO:0000256" key="8">
    <source>
        <dbReference type="SAM" id="MobiDB-lite"/>
    </source>
</evidence>
<keyword evidence="2 7" id="KW-0812">Transmembrane</keyword>
<dbReference type="HAMAP" id="MF_02065">
    <property type="entry name" value="MltG"/>
    <property type="match status" value="1"/>
</dbReference>
<gene>
    <name evidence="7 9" type="primary">mltG</name>
    <name evidence="9" type="ORF">HF577_25840</name>
</gene>
<dbReference type="Proteomes" id="UP001296706">
    <property type="component" value="Unassembled WGS sequence"/>
</dbReference>
<evidence type="ECO:0000256" key="2">
    <source>
        <dbReference type="ARBA" id="ARBA00022692"/>
    </source>
</evidence>
<comment type="similarity">
    <text evidence="7">Belongs to the transglycosylase MltG family.</text>
</comment>
<comment type="function">
    <text evidence="7">Functions as a peptidoglycan terminase that cleaves nascent peptidoglycan strands endolytically to terminate their elongation.</text>
</comment>
<dbReference type="InterPro" id="IPR003770">
    <property type="entry name" value="MLTG-like"/>
</dbReference>
<evidence type="ECO:0000256" key="4">
    <source>
        <dbReference type="ARBA" id="ARBA00023136"/>
    </source>
</evidence>
<keyword evidence="10" id="KW-1185">Reference proteome</keyword>
<evidence type="ECO:0000256" key="1">
    <source>
        <dbReference type="ARBA" id="ARBA00022475"/>
    </source>
</evidence>